<feature type="domain" description="Glycosyl hydrolase family 13 catalytic" evidence="3">
    <location>
        <begin position="18"/>
        <end position="394"/>
    </location>
</feature>
<evidence type="ECO:0000256" key="2">
    <source>
        <dbReference type="ARBA" id="ARBA00023295"/>
    </source>
</evidence>
<keyword evidence="5" id="KW-1185">Reference proteome</keyword>
<dbReference type="PANTHER" id="PTHR10357">
    <property type="entry name" value="ALPHA-AMYLASE FAMILY MEMBER"/>
    <property type="match status" value="1"/>
</dbReference>
<dbReference type="EMBL" id="LGHJ01000015">
    <property type="protein sequence ID" value="KPL75190.1"/>
    <property type="molecule type" value="Genomic_DNA"/>
</dbReference>
<dbReference type="GO" id="GO:0016798">
    <property type="term" value="F:hydrolase activity, acting on glycosyl bonds"/>
    <property type="evidence" value="ECO:0007669"/>
    <property type="project" value="UniProtKB-KW"/>
</dbReference>
<dbReference type="SUPFAM" id="SSF51445">
    <property type="entry name" value="(Trans)glycosidases"/>
    <property type="match status" value="1"/>
</dbReference>
<dbReference type="GO" id="GO:0005975">
    <property type="term" value="P:carbohydrate metabolic process"/>
    <property type="evidence" value="ECO:0007669"/>
    <property type="project" value="InterPro"/>
</dbReference>
<reference evidence="4 5" key="1">
    <citation type="submission" date="2015-07" db="EMBL/GenBank/DDBJ databases">
        <title>Draft genome of Bellilinea caldifistulae DSM 17877.</title>
        <authorList>
            <person name="Hemp J."/>
            <person name="Ward L.M."/>
            <person name="Pace L.A."/>
            <person name="Fischer W.W."/>
        </authorList>
    </citation>
    <scope>NUCLEOTIDE SEQUENCE [LARGE SCALE GENOMIC DNA]</scope>
    <source>
        <strain evidence="4 5">GOMI-1</strain>
    </source>
</reference>
<keyword evidence="1" id="KW-0378">Hydrolase</keyword>
<comment type="caution">
    <text evidence="4">The sequence shown here is derived from an EMBL/GenBank/DDBJ whole genome shotgun (WGS) entry which is preliminary data.</text>
</comment>
<dbReference type="InterPro" id="IPR017853">
    <property type="entry name" value="GH"/>
</dbReference>
<dbReference type="OrthoDB" id="9805159at2"/>
<dbReference type="CDD" id="cd11338">
    <property type="entry name" value="AmyAc_CMD"/>
    <property type="match status" value="1"/>
</dbReference>
<evidence type="ECO:0000313" key="4">
    <source>
        <dbReference type="EMBL" id="KPL75190.1"/>
    </source>
</evidence>
<accession>A0A0P6WYK7</accession>
<dbReference type="RefSeq" id="WP_061913176.1">
    <property type="nucleotide sequence ID" value="NZ_DF967971.1"/>
</dbReference>
<gene>
    <name evidence="4" type="ORF">AC812_09450</name>
</gene>
<dbReference type="PATRIC" id="fig|360411.5.peg.316"/>
<evidence type="ECO:0000256" key="1">
    <source>
        <dbReference type="ARBA" id="ARBA00022801"/>
    </source>
</evidence>
<dbReference type="SUPFAM" id="SSF51011">
    <property type="entry name" value="Glycosyl hydrolase domain"/>
    <property type="match status" value="1"/>
</dbReference>
<organism evidence="4 5">
    <name type="scientific">Bellilinea caldifistulae</name>
    <dbReference type="NCBI Taxonomy" id="360411"/>
    <lineage>
        <taxon>Bacteria</taxon>
        <taxon>Bacillati</taxon>
        <taxon>Chloroflexota</taxon>
        <taxon>Anaerolineae</taxon>
        <taxon>Anaerolineales</taxon>
        <taxon>Anaerolineaceae</taxon>
        <taxon>Bellilinea</taxon>
    </lineage>
</organism>
<dbReference type="Pfam" id="PF00128">
    <property type="entry name" value="Alpha-amylase"/>
    <property type="match status" value="1"/>
</dbReference>
<dbReference type="Proteomes" id="UP000050514">
    <property type="component" value="Unassembled WGS sequence"/>
</dbReference>
<dbReference type="InterPro" id="IPR055138">
    <property type="entry name" value="Neopullulanase-like_C"/>
</dbReference>
<dbReference type="Gene3D" id="2.60.40.1180">
    <property type="entry name" value="Golgi alpha-mannosidase II"/>
    <property type="match status" value="1"/>
</dbReference>
<protein>
    <submittedName>
        <fullName evidence="4">Alpha-amylase</fullName>
    </submittedName>
</protein>
<dbReference type="PANTHER" id="PTHR10357:SF210">
    <property type="entry name" value="MALTODEXTRIN GLUCOSIDASE"/>
    <property type="match status" value="1"/>
</dbReference>
<dbReference type="Pfam" id="PF22460">
    <property type="entry name" value="Neopullulanase-like_C"/>
    <property type="match status" value="1"/>
</dbReference>
<sequence>MTASFITPEWVQDAVFYQIFPDRFAASPILEKPNNLEAWDAPPTPHGFKGGDLLGVAEKLDYLQDLGVNAIYFTPVFQSASNHRYHTHDYFRVDPLLGGDAALRRLLKEAHRRGIKIVLDGVFNHASRGFFQFNHILECGAQSPYLDWFRVKGFPLNAYQGKPNYDCWWGLAALPEFNHQNPQVRRFIFDVARYWLEQGIDGWRLDVPFCVDDDRFWQEFRQVVKQTNPDAYITGEIPWDAERWLQGDQFDGVMNYLLTYACWGFFGGEKMDKELVGHWYEHGPQYFTPQADRFAENVRALLKKYPRPAVQSQLNLLDSHDTARFLSIAGGDKRLQRLAALFLFTYPGAPCIYYGDEIGLEGGKDPDCRRAFPWDENRWDNDLRDFYRTLAGLRHQHAVLRHGSFEVLYAAGQVLVYLRQQEGEAAVIVINRSAAASFELDLPVTDVLPEGMAFRNAIGQGGAAVGEGRLRGLTLPPLSAAVLLPGNG</sequence>
<dbReference type="InterPro" id="IPR006047">
    <property type="entry name" value="GH13_cat_dom"/>
</dbReference>
<proteinExistence type="predicted"/>
<evidence type="ECO:0000259" key="3">
    <source>
        <dbReference type="SMART" id="SM00642"/>
    </source>
</evidence>
<dbReference type="InterPro" id="IPR013780">
    <property type="entry name" value="Glyco_hydro_b"/>
</dbReference>
<keyword evidence="2" id="KW-0326">Glycosidase</keyword>
<name>A0A0P6WYK7_9CHLR</name>
<dbReference type="STRING" id="360411.AC812_09450"/>
<evidence type="ECO:0000313" key="5">
    <source>
        <dbReference type="Proteomes" id="UP000050514"/>
    </source>
</evidence>
<dbReference type="SMART" id="SM00642">
    <property type="entry name" value="Aamy"/>
    <property type="match status" value="1"/>
</dbReference>
<dbReference type="AlphaFoldDB" id="A0A0P6WYK7"/>
<dbReference type="Gene3D" id="3.20.20.80">
    <property type="entry name" value="Glycosidases"/>
    <property type="match status" value="1"/>
</dbReference>